<keyword evidence="4" id="KW-0863">Zinc-finger</keyword>
<dbReference type="InterPro" id="IPR035500">
    <property type="entry name" value="NHR-like_dom_sf"/>
</dbReference>
<dbReference type="Gene3D" id="3.30.50.10">
    <property type="entry name" value="Erythroid Transcription Factor GATA-1, subunit A"/>
    <property type="match status" value="1"/>
</dbReference>
<dbReference type="InterPro" id="IPR048008">
    <property type="entry name" value="NR_LBD_DmE78-like"/>
</dbReference>
<protein>
    <recommendedName>
        <fullName evidence="16">Ecdysone-induced protein 78C</fullName>
    </recommendedName>
</protein>
<keyword evidence="6" id="KW-0805">Transcription regulation</keyword>
<sequence length="1049" mass="113792">METSPEFALEIKVEISDSGSTYYSDSGPSSTFSHEANPTASTAFDILPSLGNASTNMEPSGPLSVKSSLPIFSEKNFPVFSEYTRGMSANHQYPTARHSFPQGFLTNQSSVYGPNYLSSQGIVNPFYSRQVVSTPFSMPNNTVCSSQLIFPQDLQQTQSVQHNREHINGSVYSIDGRYQQIHTRNEHSHSNYADNYHASSVQPLHITTSPRQLVQPNSSVVRDAIRVDKLSPRGMSPGVVCDHSVNPCGVPTPGSASAGTPRSSRTVESSEVSAADSNSNVGSIKATFTPCKVCGDKASGYHYGVISCEGCKGFFRRSIQKQIEYKCLRDGKCLVIRLNRNRCQYCRFRKCLSVGMSKDSVRYGRMPRRTRSSESTPCPPDLANPVIRGPNTTLGPEAGGSASAFLPAPQSSALAAHNSSFAGRPGICSRPASDQLGLYELIVTVNQAYQSFSPYTEEKIKQMRCRPISLSTPNRNFWPEKVDEHRLRMHEELSQLLAPCIQQVVEFAKRLPDFGHLGQPDQLVLIKAAFFEVWMVQAARMVSMQDRTLTLADGKQISKQELDFVYSPSVVCMMFTFSESFNALMLNDTEIALCCAAVLTKPDRYGLTEPNKVAVMQDRHIAALKMQLERNRPGEPAILGQVRNAISQLATLGETMQLSIRWYRENWYRTRLAPLYAETYDIPHEETTTSAMAAQAAAAAAVIASAAQHSANSYPICGDSASIYQAAMDYNGTVNNPNGSYASSAMSAPQAIHHHYPSPSMPAASGATVPIDNNGDYYTSSASSLRAPSSTVQHYPSEAQLRAVTQRQSEQQLAPSSSAAHGNYSASNLANSPRSAVTQPRSLGTQFAYQGSAPSYGTPNSSSFNTSSVLSPAPSGPSPSGCSPMPTQTSQMDCKTQLSLPRLQPASHFTQDTMDGSPLQNPPILQRLSDDMSASTDSIQMSEPTSMPTIHSNSRSSSSSSGPSTPHPMTTSSTPPITETMQSWNSMDGDLDVPSVKSIKPELMGNCHSEENCETLSTTTQLHALTTVVVKEEHMSCNQDGILAPTGPL</sequence>
<dbReference type="PRINTS" id="PR00398">
    <property type="entry name" value="STRDHORMONER"/>
</dbReference>
<keyword evidence="10" id="KW-0539">Nucleus</keyword>
<keyword evidence="9" id="KW-0675">Receptor</keyword>
<dbReference type="PANTHER" id="PTHR45805:SF10">
    <property type="entry name" value="ECDYSONE-INDUCED PROTEIN 78C"/>
    <property type="match status" value="1"/>
</dbReference>
<dbReference type="Proteomes" id="UP001497525">
    <property type="component" value="Unassembled WGS sequence"/>
</dbReference>
<feature type="region of interest" description="Disordered" evidence="11">
    <location>
        <begin position="803"/>
        <end position="895"/>
    </location>
</feature>
<evidence type="ECO:0000256" key="1">
    <source>
        <dbReference type="ARBA" id="ARBA00004123"/>
    </source>
</evidence>
<dbReference type="CDD" id="cd07165">
    <property type="entry name" value="NR_DBD_DmE78_like"/>
    <property type="match status" value="1"/>
</dbReference>
<name>A0AAV2SXY1_CALDB</name>
<feature type="compositionally biased region" description="Low complexity" evidence="11">
    <location>
        <begin position="260"/>
        <end position="275"/>
    </location>
</feature>
<evidence type="ECO:0000256" key="7">
    <source>
        <dbReference type="ARBA" id="ARBA00023125"/>
    </source>
</evidence>
<dbReference type="InterPro" id="IPR001728">
    <property type="entry name" value="ThyrH_rcpt"/>
</dbReference>
<evidence type="ECO:0000313" key="14">
    <source>
        <dbReference type="EMBL" id="CAL5130032.1"/>
    </source>
</evidence>
<evidence type="ECO:0000256" key="3">
    <source>
        <dbReference type="ARBA" id="ARBA00022723"/>
    </source>
</evidence>
<evidence type="ECO:0000256" key="2">
    <source>
        <dbReference type="ARBA" id="ARBA00008092"/>
    </source>
</evidence>
<proteinExistence type="inferred from homology"/>
<dbReference type="PROSITE" id="PS51030">
    <property type="entry name" value="NUCLEAR_REC_DBD_2"/>
    <property type="match status" value="1"/>
</dbReference>
<keyword evidence="8" id="KW-0804">Transcription</keyword>
<dbReference type="InterPro" id="IPR001723">
    <property type="entry name" value="Nuclear_hrmn_rcpt"/>
</dbReference>
<evidence type="ECO:0000259" key="12">
    <source>
        <dbReference type="PROSITE" id="PS51030"/>
    </source>
</evidence>
<dbReference type="Gene3D" id="1.10.565.10">
    <property type="entry name" value="Retinoid X Receptor"/>
    <property type="match status" value="1"/>
</dbReference>
<evidence type="ECO:0000256" key="11">
    <source>
        <dbReference type="SAM" id="MobiDB-lite"/>
    </source>
</evidence>
<dbReference type="FunFam" id="3.30.50.10:FF:000044">
    <property type="entry name" value="retinoic acid receptor beta isoform X4"/>
    <property type="match status" value="1"/>
</dbReference>
<dbReference type="PANTHER" id="PTHR45805">
    <property type="entry name" value="NUCLEAR HORMONE RECEPTOR HR3-RELATED"/>
    <property type="match status" value="1"/>
</dbReference>
<feature type="region of interest" description="Disordered" evidence="11">
    <location>
        <begin position="365"/>
        <end position="402"/>
    </location>
</feature>
<dbReference type="PRINTS" id="PR00047">
    <property type="entry name" value="STROIDFINGER"/>
</dbReference>
<evidence type="ECO:0000259" key="13">
    <source>
        <dbReference type="PROSITE" id="PS51843"/>
    </source>
</evidence>
<dbReference type="PROSITE" id="PS51843">
    <property type="entry name" value="NR_LBD"/>
    <property type="match status" value="1"/>
</dbReference>
<comment type="subcellular location">
    <subcellularLocation>
        <location evidence="1">Nucleus</location>
    </subcellularLocation>
</comment>
<accession>A0AAV2SXY1</accession>
<dbReference type="SMART" id="SM00399">
    <property type="entry name" value="ZnF_C4"/>
    <property type="match status" value="1"/>
</dbReference>
<evidence type="ECO:0000313" key="15">
    <source>
        <dbReference type="Proteomes" id="UP001497525"/>
    </source>
</evidence>
<evidence type="ECO:0000256" key="10">
    <source>
        <dbReference type="ARBA" id="ARBA00023242"/>
    </source>
</evidence>
<keyword evidence="3" id="KW-0479">Metal-binding</keyword>
<dbReference type="AlphaFoldDB" id="A0AAV2SXY1"/>
<dbReference type="GO" id="GO:0043565">
    <property type="term" value="F:sequence-specific DNA binding"/>
    <property type="evidence" value="ECO:0007669"/>
    <property type="project" value="InterPro"/>
</dbReference>
<feature type="compositionally biased region" description="Polar residues" evidence="11">
    <location>
        <begin position="932"/>
        <end position="947"/>
    </location>
</feature>
<comment type="caution">
    <text evidence="14">The sequence shown here is derived from an EMBL/GenBank/DDBJ whole genome shotgun (WGS) entry which is preliminary data.</text>
</comment>
<comment type="similarity">
    <text evidence="2">Belongs to the nuclear hormone receptor family. NR1 subfamily.</text>
</comment>
<dbReference type="PRINTS" id="PR00546">
    <property type="entry name" value="THYROIDHORMR"/>
</dbReference>
<feature type="compositionally biased region" description="Low complexity" evidence="11">
    <location>
        <begin position="948"/>
        <end position="978"/>
    </location>
</feature>
<evidence type="ECO:0000256" key="8">
    <source>
        <dbReference type="ARBA" id="ARBA00023163"/>
    </source>
</evidence>
<dbReference type="InterPro" id="IPR001628">
    <property type="entry name" value="Znf_hrmn_rcpt"/>
</dbReference>
<dbReference type="Pfam" id="PF00104">
    <property type="entry name" value="Hormone_recep"/>
    <property type="match status" value="1"/>
</dbReference>
<keyword evidence="7" id="KW-0238">DNA-binding</keyword>
<evidence type="ECO:0008006" key="16">
    <source>
        <dbReference type="Google" id="ProtNLM"/>
    </source>
</evidence>
<dbReference type="GO" id="GO:0008270">
    <property type="term" value="F:zinc ion binding"/>
    <property type="evidence" value="ECO:0007669"/>
    <property type="project" value="UniProtKB-KW"/>
</dbReference>
<dbReference type="SUPFAM" id="SSF57716">
    <property type="entry name" value="Glucocorticoid receptor-like (DNA-binding domain)"/>
    <property type="match status" value="1"/>
</dbReference>
<evidence type="ECO:0000256" key="9">
    <source>
        <dbReference type="ARBA" id="ARBA00023170"/>
    </source>
</evidence>
<dbReference type="SMART" id="SM00430">
    <property type="entry name" value="HOLI"/>
    <property type="match status" value="1"/>
</dbReference>
<dbReference type="Pfam" id="PF00105">
    <property type="entry name" value="zf-C4"/>
    <property type="match status" value="1"/>
</dbReference>
<dbReference type="SUPFAM" id="SSF48508">
    <property type="entry name" value="Nuclear receptor ligand-binding domain"/>
    <property type="match status" value="1"/>
</dbReference>
<feature type="region of interest" description="Disordered" evidence="11">
    <location>
        <begin position="251"/>
        <end position="276"/>
    </location>
</feature>
<gene>
    <name evidence="14" type="ORF">CDAUBV1_LOCUS1477</name>
</gene>
<feature type="region of interest" description="Disordered" evidence="11">
    <location>
        <begin position="931"/>
        <end position="990"/>
    </location>
</feature>
<feature type="compositionally biased region" description="Low complexity" evidence="11">
    <location>
        <begin position="861"/>
        <end position="886"/>
    </location>
</feature>
<dbReference type="InterPro" id="IPR000536">
    <property type="entry name" value="Nucl_hrmn_rcpt_lig-bd"/>
</dbReference>
<evidence type="ECO:0000256" key="6">
    <source>
        <dbReference type="ARBA" id="ARBA00023015"/>
    </source>
</evidence>
<organism evidence="14 15">
    <name type="scientific">Calicophoron daubneyi</name>
    <name type="common">Rumen fluke</name>
    <name type="synonym">Paramphistomum daubneyi</name>
    <dbReference type="NCBI Taxonomy" id="300641"/>
    <lineage>
        <taxon>Eukaryota</taxon>
        <taxon>Metazoa</taxon>
        <taxon>Spiralia</taxon>
        <taxon>Lophotrochozoa</taxon>
        <taxon>Platyhelminthes</taxon>
        <taxon>Trematoda</taxon>
        <taxon>Digenea</taxon>
        <taxon>Plagiorchiida</taxon>
        <taxon>Pronocephalata</taxon>
        <taxon>Paramphistomoidea</taxon>
        <taxon>Paramphistomidae</taxon>
        <taxon>Calicophoron</taxon>
    </lineage>
</organism>
<reference evidence="14" key="1">
    <citation type="submission" date="2024-06" db="EMBL/GenBank/DDBJ databases">
        <authorList>
            <person name="Liu X."/>
            <person name="Lenzi L."/>
            <person name="Haldenby T S."/>
            <person name="Uol C."/>
        </authorList>
    </citation>
    <scope>NUCLEOTIDE SEQUENCE</scope>
</reference>
<feature type="domain" description="NR LBD" evidence="13">
    <location>
        <begin position="437"/>
        <end position="682"/>
    </location>
</feature>
<evidence type="ECO:0000256" key="4">
    <source>
        <dbReference type="ARBA" id="ARBA00022771"/>
    </source>
</evidence>
<feature type="domain" description="Nuclear receptor" evidence="12">
    <location>
        <begin position="288"/>
        <end position="363"/>
    </location>
</feature>
<dbReference type="EMBL" id="CAXLJL010000057">
    <property type="protein sequence ID" value="CAL5130032.1"/>
    <property type="molecule type" value="Genomic_DNA"/>
</dbReference>
<feature type="compositionally biased region" description="Polar residues" evidence="11">
    <location>
        <begin position="803"/>
        <end position="860"/>
    </location>
</feature>
<keyword evidence="5" id="KW-0862">Zinc</keyword>
<dbReference type="GO" id="GO:0005634">
    <property type="term" value="C:nucleus"/>
    <property type="evidence" value="ECO:0007669"/>
    <property type="project" value="UniProtKB-SubCell"/>
</dbReference>
<dbReference type="PROSITE" id="PS00031">
    <property type="entry name" value="NUCLEAR_REC_DBD_1"/>
    <property type="match status" value="1"/>
</dbReference>
<dbReference type="CDD" id="cd06941">
    <property type="entry name" value="NR_LBD_DmE78_like"/>
    <property type="match status" value="1"/>
</dbReference>
<evidence type="ECO:0000256" key="5">
    <source>
        <dbReference type="ARBA" id="ARBA00022833"/>
    </source>
</evidence>
<dbReference type="GO" id="GO:0004879">
    <property type="term" value="F:nuclear receptor activity"/>
    <property type="evidence" value="ECO:0007669"/>
    <property type="project" value="InterPro"/>
</dbReference>
<dbReference type="InterPro" id="IPR013088">
    <property type="entry name" value="Znf_NHR/GATA"/>
</dbReference>